<evidence type="ECO:0000313" key="2">
    <source>
        <dbReference type="EMBL" id="VWO96544.1"/>
    </source>
</evidence>
<name>A0A5K1JW75_9APHY</name>
<feature type="region of interest" description="Disordered" evidence="1">
    <location>
        <begin position="308"/>
        <end position="383"/>
    </location>
</feature>
<evidence type="ECO:0000256" key="1">
    <source>
        <dbReference type="SAM" id="MobiDB-lite"/>
    </source>
</evidence>
<protein>
    <submittedName>
        <fullName evidence="2">N/A</fullName>
    </submittedName>
</protein>
<dbReference type="AlphaFoldDB" id="A0A5K1JW75"/>
<feature type="compositionally biased region" description="Low complexity" evidence="1">
    <location>
        <begin position="327"/>
        <end position="346"/>
    </location>
</feature>
<reference evidence="2" key="1">
    <citation type="submission" date="2019-10" db="EMBL/GenBank/DDBJ databases">
        <authorList>
            <person name="Nor Muhammad N."/>
        </authorList>
    </citation>
    <scope>NUCLEOTIDE SEQUENCE</scope>
</reference>
<accession>A0A5K1JW75</accession>
<organism evidence="2">
    <name type="scientific">Ganoderma boninense</name>
    <dbReference type="NCBI Taxonomy" id="34458"/>
    <lineage>
        <taxon>Eukaryota</taxon>
        <taxon>Fungi</taxon>
        <taxon>Dikarya</taxon>
        <taxon>Basidiomycota</taxon>
        <taxon>Agaricomycotina</taxon>
        <taxon>Agaricomycetes</taxon>
        <taxon>Polyporales</taxon>
        <taxon>Polyporaceae</taxon>
        <taxon>Ganoderma</taxon>
    </lineage>
</organism>
<gene>
    <name evidence="2" type="primary">I1S584</name>
</gene>
<feature type="compositionally biased region" description="Low complexity" evidence="1">
    <location>
        <begin position="462"/>
        <end position="472"/>
    </location>
</feature>
<proteinExistence type="predicted"/>
<sequence>MTRAETELIQMTQERRENAKTRTPWRHRKKGQYKLTNIQKAQRKIANLDRKETLNQMLQDARDRVMEIAGEMQKRFPRHNDKYYFRLIMQDSRLHAKSRNPSRWNAFLSQEMERRNAGVTDGRKNVSEEARSQEIAAVWRSMTKDEQIAATEERMQLIADRRSARQRKIPTAPIQIFHDTRATTQNIENELRALNARTGRNALLVMTSPHATDYGQPYVFHTSQRIVDFLMLTMRSTLPEFAMKMEGYILSGVQGLRQSYRETIILLKREASRIINDKLREVSGGATYFRAMGEDEWREWRCKRRGLDVPSVGDNALESGPEPSDLSPSEIEPPSTSPTPVTSASSDARPSESTASTPGRTPTSSTSLTESPDPSTPDVSGAGMLATSLASAPPALSSPPLSLPVPIDAVPFATSTTSGAMHTRFVSVNVVTGSDGQPLAVVSRQRKTRSDKGKRKRKPAAEDASTSTTAAELNSRKKSKAKAA</sequence>
<feature type="region of interest" description="Disordered" evidence="1">
    <location>
        <begin position="433"/>
        <end position="484"/>
    </location>
</feature>
<feature type="compositionally biased region" description="Basic residues" evidence="1">
    <location>
        <begin position="444"/>
        <end position="458"/>
    </location>
</feature>
<feature type="compositionally biased region" description="Low complexity" evidence="1">
    <location>
        <begin position="353"/>
        <end position="377"/>
    </location>
</feature>
<dbReference type="EMBL" id="LR725722">
    <property type="protein sequence ID" value="VWO96544.1"/>
    <property type="molecule type" value="Genomic_DNA"/>
</dbReference>